<sequence>MVTKPFTLSTCSRVFYLVTIPTTTLPDAQNSCRRDPRRPAGCRRGLPLPEGVVADGGSLAGNFKEHSRISEAIPSETGVPDEP</sequence>
<proteinExistence type="predicted"/>
<dbReference type="AlphaFoldDB" id="A0A5B7F470"/>
<comment type="caution">
    <text evidence="2">The sequence shown here is derived from an EMBL/GenBank/DDBJ whole genome shotgun (WGS) entry which is preliminary data.</text>
</comment>
<evidence type="ECO:0000313" key="3">
    <source>
        <dbReference type="Proteomes" id="UP000324222"/>
    </source>
</evidence>
<protein>
    <submittedName>
        <fullName evidence="2">Uncharacterized protein</fullName>
    </submittedName>
</protein>
<evidence type="ECO:0000313" key="2">
    <source>
        <dbReference type="EMBL" id="MPC42210.1"/>
    </source>
</evidence>
<feature type="region of interest" description="Disordered" evidence="1">
    <location>
        <begin position="27"/>
        <end position="49"/>
    </location>
</feature>
<gene>
    <name evidence="2" type="ORF">E2C01_035826</name>
</gene>
<reference evidence="2 3" key="1">
    <citation type="submission" date="2019-05" db="EMBL/GenBank/DDBJ databases">
        <title>Another draft genome of Portunus trituberculatus and its Hox gene families provides insights of decapod evolution.</title>
        <authorList>
            <person name="Jeong J.-H."/>
            <person name="Song I."/>
            <person name="Kim S."/>
            <person name="Choi T."/>
            <person name="Kim D."/>
            <person name="Ryu S."/>
            <person name="Kim W."/>
        </authorList>
    </citation>
    <scope>NUCLEOTIDE SEQUENCE [LARGE SCALE GENOMIC DNA]</scope>
    <source>
        <tissue evidence="2">Muscle</tissue>
    </source>
</reference>
<dbReference type="EMBL" id="VSRR010005345">
    <property type="protein sequence ID" value="MPC42210.1"/>
    <property type="molecule type" value="Genomic_DNA"/>
</dbReference>
<dbReference type="Proteomes" id="UP000324222">
    <property type="component" value="Unassembled WGS sequence"/>
</dbReference>
<evidence type="ECO:0000256" key="1">
    <source>
        <dbReference type="SAM" id="MobiDB-lite"/>
    </source>
</evidence>
<accession>A0A5B7F470</accession>
<organism evidence="2 3">
    <name type="scientific">Portunus trituberculatus</name>
    <name type="common">Swimming crab</name>
    <name type="synonym">Neptunus trituberculatus</name>
    <dbReference type="NCBI Taxonomy" id="210409"/>
    <lineage>
        <taxon>Eukaryota</taxon>
        <taxon>Metazoa</taxon>
        <taxon>Ecdysozoa</taxon>
        <taxon>Arthropoda</taxon>
        <taxon>Crustacea</taxon>
        <taxon>Multicrustacea</taxon>
        <taxon>Malacostraca</taxon>
        <taxon>Eumalacostraca</taxon>
        <taxon>Eucarida</taxon>
        <taxon>Decapoda</taxon>
        <taxon>Pleocyemata</taxon>
        <taxon>Brachyura</taxon>
        <taxon>Eubrachyura</taxon>
        <taxon>Portunoidea</taxon>
        <taxon>Portunidae</taxon>
        <taxon>Portuninae</taxon>
        <taxon>Portunus</taxon>
    </lineage>
</organism>
<name>A0A5B7F470_PORTR</name>
<keyword evidence="3" id="KW-1185">Reference proteome</keyword>